<keyword evidence="2" id="KW-1185">Reference proteome</keyword>
<name>A0A118JV49_CYNCS</name>
<proteinExistence type="predicted"/>
<reference evidence="1 2" key="1">
    <citation type="journal article" date="2016" name="Sci. Rep.">
        <title>The genome sequence of the outbreeding globe artichoke constructed de novo incorporating a phase-aware low-pass sequencing strategy of F1 progeny.</title>
        <authorList>
            <person name="Scaglione D."/>
            <person name="Reyes-Chin-Wo S."/>
            <person name="Acquadro A."/>
            <person name="Froenicke L."/>
            <person name="Portis E."/>
            <person name="Beitel C."/>
            <person name="Tirone M."/>
            <person name="Mauro R."/>
            <person name="Lo Monaco A."/>
            <person name="Mauromicale G."/>
            <person name="Faccioli P."/>
            <person name="Cattivelli L."/>
            <person name="Rieseberg L."/>
            <person name="Michelmore R."/>
            <person name="Lanteri S."/>
        </authorList>
    </citation>
    <scope>NUCLEOTIDE SEQUENCE [LARGE SCALE GENOMIC DNA]</scope>
    <source>
        <strain evidence="1">2C</strain>
    </source>
</reference>
<dbReference type="GO" id="GO:0048364">
    <property type="term" value="P:root development"/>
    <property type="evidence" value="ECO:0007669"/>
    <property type="project" value="InterPro"/>
</dbReference>
<dbReference type="Proteomes" id="UP000243975">
    <property type="component" value="Unassembled WGS sequence"/>
</dbReference>
<dbReference type="AlphaFoldDB" id="A0A118JV49"/>
<accession>A0A118JV49</accession>
<dbReference type="PANTHER" id="PTHR33070">
    <property type="entry name" value="OS06G0725500 PROTEIN"/>
    <property type="match status" value="1"/>
</dbReference>
<dbReference type="Gramene" id="KVH92247">
    <property type="protein sequence ID" value="KVH92247"/>
    <property type="gene ID" value="Ccrd_005718"/>
</dbReference>
<evidence type="ECO:0000313" key="1">
    <source>
        <dbReference type="EMBL" id="KVH92247.1"/>
    </source>
</evidence>
<dbReference type="OrthoDB" id="1701699at2759"/>
<comment type="caution">
    <text evidence="1">The sequence shown here is derived from an EMBL/GenBank/DDBJ whole genome shotgun (WGS) entry which is preliminary data.</text>
</comment>
<dbReference type="PANTHER" id="PTHR33070:SF109">
    <property type="entry name" value="DOMAIN PROTEIN, PUTATIVE (DUF241)-RELATED"/>
    <property type="match status" value="1"/>
</dbReference>
<dbReference type="EMBL" id="LEKV01004829">
    <property type="protein sequence ID" value="KVH92247.1"/>
    <property type="molecule type" value="Genomic_DNA"/>
</dbReference>
<dbReference type="Pfam" id="PF03087">
    <property type="entry name" value="BPS1"/>
    <property type="match status" value="1"/>
</dbReference>
<gene>
    <name evidence="1" type="ORF">Ccrd_005718</name>
</gene>
<dbReference type="GO" id="GO:0048367">
    <property type="term" value="P:shoot system development"/>
    <property type="evidence" value="ECO:0007669"/>
    <property type="project" value="InterPro"/>
</dbReference>
<sequence length="306" mass="34651">MGVSSKPTSRKHFRSITLPCRSHPSTDRIQKVLNKVKTWESISSLSNPSAEIVCSGLSQLTELYECLDDLFKTSLSQNLSISSNHTTKFMDELLDASVKFLDICSITTDVMSQTKEHLRDLGCDLRRKGTGSSIESTTAKYIVFRNKLRKDIKGSVASLKQMDNMICCCRFKEDDSENHHLTSVIQAFRDVKAFTIVIFRLLLVFLATPLLKRRPGSRWTAVSRFLSSGKVVPEEKADDSNANELQRLDAALFRYCTSDKQEFIQIVKKKIEVLEATLEVINSHLDLISKRLIATRVSLLNMVSFY</sequence>
<dbReference type="InterPro" id="IPR004320">
    <property type="entry name" value="BPS1_pln"/>
</dbReference>
<dbReference type="STRING" id="59895.A0A118JV49"/>
<protein>
    <submittedName>
        <fullName evidence="1">Uncharacterized protein</fullName>
    </submittedName>
</protein>
<organism evidence="1 2">
    <name type="scientific">Cynara cardunculus var. scolymus</name>
    <name type="common">Globe artichoke</name>
    <name type="synonym">Cynara scolymus</name>
    <dbReference type="NCBI Taxonomy" id="59895"/>
    <lineage>
        <taxon>Eukaryota</taxon>
        <taxon>Viridiplantae</taxon>
        <taxon>Streptophyta</taxon>
        <taxon>Embryophyta</taxon>
        <taxon>Tracheophyta</taxon>
        <taxon>Spermatophyta</taxon>
        <taxon>Magnoliopsida</taxon>
        <taxon>eudicotyledons</taxon>
        <taxon>Gunneridae</taxon>
        <taxon>Pentapetalae</taxon>
        <taxon>asterids</taxon>
        <taxon>campanulids</taxon>
        <taxon>Asterales</taxon>
        <taxon>Asteraceae</taxon>
        <taxon>Carduoideae</taxon>
        <taxon>Cardueae</taxon>
        <taxon>Carduinae</taxon>
        <taxon>Cynara</taxon>
    </lineage>
</organism>
<evidence type="ECO:0000313" key="2">
    <source>
        <dbReference type="Proteomes" id="UP000243975"/>
    </source>
</evidence>